<protein>
    <submittedName>
        <fullName evidence="2">Toxin mRNA interferase YgiU</fullName>
    </submittedName>
</protein>
<dbReference type="EMBL" id="CAADIM010000030">
    <property type="protein sequence ID" value="VFR89547.1"/>
    <property type="molecule type" value="Genomic_DNA"/>
</dbReference>
<dbReference type="AlphaFoldDB" id="A0A484URI2"/>
<proteinExistence type="predicted"/>
<dbReference type="InterPro" id="IPR031451">
    <property type="entry name" value="MqsR_toxin"/>
</dbReference>
<dbReference type="Gene3D" id="3.30.2310.40">
    <property type="match status" value="1"/>
</dbReference>
<dbReference type="InterPro" id="IPR038493">
    <property type="entry name" value="MqsR_sf"/>
</dbReference>
<evidence type="ECO:0000313" key="2">
    <source>
        <dbReference type="EMBL" id="VFR89547.1"/>
    </source>
</evidence>
<dbReference type="GO" id="GO:0017148">
    <property type="term" value="P:negative regulation of translation"/>
    <property type="evidence" value="ECO:0007669"/>
    <property type="project" value="InterPro"/>
</dbReference>
<dbReference type="EMBL" id="CAADIN010000003">
    <property type="protein sequence ID" value="VFR78495.1"/>
    <property type="molecule type" value="Genomic_DNA"/>
</dbReference>
<dbReference type="Pfam" id="PF15723">
    <property type="entry name" value="MqsR_toxin"/>
    <property type="match status" value="1"/>
</dbReference>
<dbReference type="GO" id="GO:0009372">
    <property type="term" value="P:quorum sensing"/>
    <property type="evidence" value="ECO:0007669"/>
    <property type="project" value="InterPro"/>
</dbReference>
<gene>
    <name evidence="2" type="ORF">ISE1_1635</name>
    <name evidence="1" type="ORF">ISE2_1672</name>
</gene>
<reference evidence="2" key="1">
    <citation type="submission" date="2019-03" db="EMBL/GenBank/DDBJ databases">
        <authorList>
            <person name="Danneels B."/>
        </authorList>
    </citation>
    <scope>NUCLEOTIDE SEQUENCE</scope>
</reference>
<dbReference type="GO" id="GO:0044010">
    <property type="term" value="P:single-species biofilm formation"/>
    <property type="evidence" value="ECO:0007669"/>
    <property type="project" value="InterPro"/>
</dbReference>
<organism evidence="2">
    <name type="scientific">plant metagenome</name>
    <dbReference type="NCBI Taxonomy" id="1297885"/>
    <lineage>
        <taxon>unclassified sequences</taxon>
        <taxon>metagenomes</taxon>
        <taxon>organismal metagenomes</taxon>
    </lineage>
</organism>
<name>A0A484URI2_9ZZZZ</name>
<evidence type="ECO:0000313" key="1">
    <source>
        <dbReference type="EMBL" id="VFR78495.1"/>
    </source>
</evidence>
<accession>A0A484URI2</accession>
<sequence>MINVVAALTPQDFHKSMTTHADHRIWQDVYRPMTAMGKVYLKLTVIDDLLIVSFKEL</sequence>